<gene>
    <name evidence="6" type="ORF">QQZ08_003703</name>
</gene>
<dbReference type="Pfam" id="PF04479">
    <property type="entry name" value="RTA1"/>
    <property type="match status" value="1"/>
</dbReference>
<evidence type="ECO:0000256" key="4">
    <source>
        <dbReference type="ARBA" id="ARBA00023136"/>
    </source>
</evidence>
<reference evidence="6 7" key="1">
    <citation type="journal article" date="2025" name="Microbiol. Resour. Announc.">
        <title>Draft genome sequences for Neonectria magnoliae and Neonectria punicea, canker pathogens of Liriodendron tulipifera and Acer saccharum in West Virginia.</title>
        <authorList>
            <person name="Petronek H.M."/>
            <person name="Kasson M.T."/>
            <person name="Metheny A.M."/>
            <person name="Stauder C.M."/>
            <person name="Lovett B."/>
            <person name="Lynch S.C."/>
            <person name="Garnas J.R."/>
            <person name="Kasson L.R."/>
            <person name="Stajich J.E."/>
        </authorList>
    </citation>
    <scope>NUCLEOTIDE SEQUENCE [LARGE SCALE GENOMIC DNA]</scope>
    <source>
        <strain evidence="6 7">NRRL 64651</strain>
    </source>
</reference>
<evidence type="ECO:0000313" key="7">
    <source>
        <dbReference type="Proteomes" id="UP001498421"/>
    </source>
</evidence>
<protein>
    <submittedName>
        <fullName evidence="6">Uncharacterized protein</fullName>
    </submittedName>
</protein>
<keyword evidence="7" id="KW-1185">Reference proteome</keyword>
<evidence type="ECO:0000256" key="5">
    <source>
        <dbReference type="SAM" id="Phobius"/>
    </source>
</evidence>
<dbReference type="InterPro" id="IPR007568">
    <property type="entry name" value="RTA1"/>
</dbReference>
<feature type="transmembrane region" description="Helical" evidence="5">
    <location>
        <begin position="29"/>
        <end position="51"/>
    </location>
</feature>
<evidence type="ECO:0000256" key="3">
    <source>
        <dbReference type="ARBA" id="ARBA00022989"/>
    </source>
</evidence>
<keyword evidence="2 5" id="KW-0812">Transmembrane</keyword>
<evidence type="ECO:0000256" key="2">
    <source>
        <dbReference type="ARBA" id="ARBA00022692"/>
    </source>
</evidence>
<evidence type="ECO:0000256" key="1">
    <source>
        <dbReference type="ARBA" id="ARBA00004141"/>
    </source>
</evidence>
<evidence type="ECO:0000313" key="6">
    <source>
        <dbReference type="EMBL" id="KAK7429858.1"/>
    </source>
</evidence>
<name>A0ABR1IAG9_9HYPO</name>
<proteinExistence type="predicted"/>
<keyword evidence="4 5" id="KW-0472">Membrane</keyword>
<organism evidence="6 7">
    <name type="scientific">Neonectria magnoliae</name>
    <dbReference type="NCBI Taxonomy" id="2732573"/>
    <lineage>
        <taxon>Eukaryota</taxon>
        <taxon>Fungi</taxon>
        <taxon>Dikarya</taxon>
        <taxon>Ascomycota</taxon>
        <taxon>Pezizomycotina</taxon>
        <taxon>Sordariomycetes</taxon>
        <taxon>Hypocreomycetidae</taxon>
        <taxon>Hypocreales</taxon>
        <taxon>Nectriaceae</taxon>
        <taxon>Neonectria</taxon>
    </lineage>
</organism>
<keyword evidence="3 5" id="KW-1133">Transmembrane helix</keyword>
<dbReference type="PANTHER" id="PTHR31465">
    <property type="entry name" value="PROTEIN RTA1-RELATED"/>
    <property type="match status" value="1"/>
</dbReference>
<comment type="caution">
    <text evidence="6">The sequence shown here is derived from an EMBL/GenBank/DDBJ whole genome shotgun (WGS) entry which is preliminary data.</text>
</comment>
<accession>A0ABR1IAG9</accession>
<dbReference type="PANTHER" id="PTHR31465:SF1">
    <property type="entry name" value="PROTEIN RTA1-RELATED"/>
    <property type="match status" value="1"/>
</dbReference>
<comment type="subcellular location">
    <subcellularLocation>
        <location evidence="1">Membrane</location>
        <topology evidence="1">Multi-pass membrane protein</topology>
    </subcellularLocation>
</comment>
<sequence>MALVALDLGIVGYASRAVAKNKTDKLMPYVIQSTFILVAPALFAASVYMVLGRPIRSFHATSSPIVPIRWLTTIFVCGDVASFVVQASGAGVMITVDSMKMGLTPETVVYL</sequence>
<dbReference type="Proteomes" id="UP001498421">
    <property type="component" value="Unassembled WGS sequence"/>
</dbReference>
<dbReference type="EMBL" id="JAZAVK010000025">
    <property type="protein sequence ID" value="KAK7429858.1"/>
    <property type="molecule type" value="Genomic_DNA"/>
</dbReference>